<keyword evidence="1 4" id="KW-0963">Cytoplasm</keyword>
<dbReference type="GO" id="GO:0030163">
    <property type="term" value="P:protein catabolic process"/>
    <property type="evidence" value="ECO:0007669"/>
    <property type="project" value="UniProtKB-UniRule"/>
</dbReference>
<protein>
    <recommendedName>
        <fullName evidence="4">Leucyl/phenylalanyl-tRNA--protein transferase</fullName>
        <ecNumber evidence="4">2.3.2.6</ecNumber>
    </recommendedName>
    <alternativeName>
        <fullName evidence="4">L/F-transferase</fullName>
    </alternativeName>
    <alternativeName>
        <fullName evidence="4">Leucyltransferase</fullName>
    </alternativeName>
    <alternativeName>
        <fullName evidence="4">Phenyalanyltransferase</fullName>
    </alternativeName>
</protein>
<evidence type="ECO:0000313" key="5">
    <source>
        <dbReference type="EMBL" id="KFE65268.1"/>
    </source>
</evidence>
<dbReference type="Gene3D" id="3.40.630.70">
    <property type="entry name" value="Leucyl/phenylalanyl-tRNA-protein transferase, C-terminal domain"/>
    <property type="match status" value="1"/>
</dbReference>
<dbReference type="PANTHER" id="PTHR30098">
    <property type="entry name" value="LEUCYL/PHENYLALANYL-TRNA--PROTEIN TRANSFERASE"/>
    <property type="match status" value="1"/>
</dbReference>
<dbReference type="Gene3D" id="3.30.70.3550">
    <property type="entry name" value="Leucyl/phenylalanyl-tRNA-protein transferase, N-terminal domain"/>
    <property type="match status" value="1"/>
</dbReference>
<keyword evidence="2 4" id="KW-0808">Transferase</keyword>
<dbReference type="GO" id="GO:0005737">
    <property type="term" value="C:cytoplasm"/>
    <property type="evidence" value="ECO:0007669"/>
    <property type="project" value="UniProtKB-SubCell"/>
</dbReference>
<comment type="catalytic activity">
    <reaction evidence="4">
        <text>N-terminal L-lysyl-[protein] + L-leucyl-tRNA(Leu) = N-terminal L-leucyl-L-lysyl-[protein] + tRNA(Leu) + H(+)</text>
        <dbReference type="Rhea" id="RHEA:12340"/>
        <dbReference type="Rhea" id="RHEA-COMP:9613"/>
        <dbReference type="Rhea" id="RHEA-COMP:9622"/>
        <dbReference type="Rhea" id="RHEA-COMP:12670"/>
        <dbReference type="Rhea" id="RHEA-COMP:12671"/>
        <dbReference type="ChEBI" id="CHEBI:15378"/>
        <dbReference type="ChEBI" id="CHEBI:65249"/>
        <dbReference type="ChEBI" id="CHEBI:78442"/>
        <dbReference type="ChEBI" id="CHEBI:78494"/>
        <dbReference type="ChEBI" id="CHEBI:133043"/>
        <dbReference type="EC" id="2.3.2.6"/>
    </reaction>
</comment>
<keyword evidence="3 4" id="KW-0012">Acyltransferase</keyword>
<dbReference type="FunFam" id="3.40.630.70:FF:000001">
    <property type="entry name" value="Leucyl/phenylalanyl-tRNA--protein transferase"/>
    <property type="match status" value="1"/>
</dbReference>
<dbReference type="SUPFAM" id="SSF55729">
    <property type="entry name" value="Acyl-CoA N-acyltransferases (Nat)"/>
    <property type="match status" value="1"/>
</dbReference>
<dbReference type="Proteomes" id="UP000028725">
    <property type="component" value="Unassembled WGS sequence"/>
</dbReference>
<evidence type="ECO:0000256" key="3">
    <source>
        <dbReference type="ARBA" id="ARBA00023315"/>
    </source>
</evidence>
<gene>
    <name evidence="4" type="primary">aat</name>
    <name evidence="5" type="ORF">DB31_1384</name>
</gene>
<comment type="function">
    <text evidence="4">Functions in the N-end rule pathway of protein degradation where it conjugates Leu, Phe and, less efficiently, Met from aminoacyl-tRNAs to the N-termini of proteins containing an N-terminal arginine or lysine.</text>
</comment>
<comment type="caution">
    <text evidence="5">The sequence shown here is derived from an EMBL/GenBank/DDBJ whole genome shotgun (WGS) entry which is preliminary data.</text>
</comment>
<dbReference type="HAMAP" id="MF_00688">
    <property type="entry name" value="Leu_Phe_trans"/>
    <property type="match status" value="1"/>
</dbReference>
<accession>A0A085WC55</accession>
<dbReference type="OrthoDB" id="9790282at2"/>
<dbReference type="PATRIC" id="fig|394096.3.peg.5721"/>
<dbReference type="RefSeq" id="WP_044193064.1">
    <property type="nucleotide sequence ID" value="NZ_JMCB01000012.1"/>
</dbReference>
<dbReference type="EMBL" id="JMCB01000012">
    <property type="protein sequence ID" value="KFE65268.1"/>
    <property type="molecule type" value="Genomic_DNA"/>
</dbReference>
<dbReference type="GO" id="GO:0008914">
    <property type="term" value="F:leucyl-tRNA--protein transferase activity"/>
    <property type="evidence" value="ECO:0007669"/>
    <property type="project" value="UniProtKB-UniRule"/>
</dbReference>
<dbReference type="PANTHER" id="PTHR30098:SF2">
    <property type="entry name" value="LEUCYL_PHENYLALANYL-TRNA--PROTEIN TRANSFERASE"/>
    <property type="match status" value="1"/>
</dbReference>
<evidence type="ECO:0000256" key="2">
    <source>
        <dbReference type="ARBA" id="ARBA00022679"/>
    </source>
</evidence>
<dbReference type="NCBIfam" id="TIGR00667">
    <property type="entry name" value="aat"/>
    <property type="match status" value="1"/>
</dbReference>
<dbReference type="STRING" id="394096.DB31_1384"/>
<dbReference type="InterPro" id="IPR042221">
    <property type="entry name" value="Leu/Phe-tRNA_Trfase_N"/>
</dbReference>
<comment type="subcellular location">
    <subcellularLocation>
        <location evidence="4">Cytoplasm</location>
    </subcellularLocation>
</comment>
<dbReference type="Pfam" id="PF03588">
    <property type="entry name" value="Leu_Phe_trans"/>
    <property type="match status" value="1"/>
</dbReference>
<sequence length="237" mass="26402">MPIYLLDPDDPEAFPPPEKAHRSGVVAVGGDLRPERLLAAYSRGIFPWPSEGQPLMWHSPDPRFVLEPAKLHVGRSLRKTLKAGTYEVRYDTAFADVIAACSEAPRPGQNGTWITDDMRDAYTTLHRLGFAHSIESWQDGKLMGGLYGVSLGAAFFGESMFARGPDASKVAFVTAVERFHEWGFHFVDCQVETEHLARFGAEHWPRRRFLTALARALEEPTRRGPWTVSPAQGEPAS</sequence>
<dbReference type="AlphaFoldDB" id="A0A085WC55"/>
<dbReference type="InterPro" id="IPR042203">
    <property type="entry name" value="Leu/Phe-tRNA_Trfase_C"/>
</dbReference>
<comment type="similarity">
    <text evidence="4">Belongs to the L/F-transferase family.</text>
</comment>
<comment type="catalytic activity">
    <reaction evidence="4">
        <text>L-phenylalanyl-tRNA(Phe) + an N-terminal L-alpha-aminoacyl-[protein] = an N-terminal L-phenylalanyl-L-alpha-aminoacyl-[protein] + tRNA(Phe)</text>
        <dbReference type="Rhea" id="RHEA:43632"/>
        <dbReference type="Rhea" id="RHEA-COMP:9668"/>
        <dbReference type="Rhea" id="RHEA-COMP:9699"/>
        <dbReference type="Rhea" id="RHEA-COMP:10636"/>
        <dbReference type="Rhea" id="RHEA-COMP:10637"/>
        <dbReference type="ChEBI" id="CHEBI:78442"/>
        <dbReference type="ChEBI" id="CHEBI:78531"/>
        <dbReference type="ChEBI" id="CHEBI:78597"/>
        <dbReference type="ChEBI" id="CHEBI:83561"/>
        <dbReference type="EC" id="2.3.2.6"/>
    </reaction>
</comment>
<dbReference type="InterPro" id="IPR004616">
    <property type="entry name" value="Leu/Phe-tRNA_Trfase"/>
</dbReference>
<comment type="catalytic activity">
    <reaction evidence="4">
        <text>N-terminal L-arginyl-[protein] + L-leucyl-tRNA(Leu) = N-terminal L-leucyl-L-arginyl-[protein] + tRNA(Leu) + H(+)</text>
        <dbReference type="Rhea" id="RHEA:50416"/>
        <dbReference type="Rhea" id="RHEA-COMP:9613"/>
        <dbReference type="Rhea" id="RHEA-COMP:9622"/>
        <dbReference type="Rhea" id="RHEA-COMP:12672"/>
        <dbReference type="Rhea" id="RHEA-COMP:12673"/>
        <dbReference type="ChEBI" id="CHEBI:15378"/>
        <dbReference type="ChEBI" id="CHEBI:64719"/>
        <dbReference type="ChEBI" id="CHEBI:78442"/>
        <dbReference type="ChEBI" id="CHEBI:78494"/>
        <dbReference type="ChEBI" id="CHEBI:133044"/>
        <dbReference type="EC" id="2.3.2.6"/>
    </reaction>
</comment>
<dbReference type="InterPro" id="IPR016181">
    <property type="entry name" value="Acyl_CoA_acyltransferase"/>
</dbReference>
<evidence type="ECO:0000256" key="4">
    <source>
        <dbReference type="HAMAP-Rule" id="MF_00688"/>
    </source>
</evidence>
<proteinExistence type="inferred from homology"/>
<reference evidence="5 6" key="1">
    <citation type="submission" date="2014-04" db="EMBL/GenBank/DDBJ databases">
        <title>Genome assembly of Hyalangium minutum DSM 14724.</title>
        <authorList>
            <person name="Sharma G."/>
            <person name="Subramanian S."/>
        </authorList>
    </citation>
    <scope>NUCLEOTIDE SEQUENCE [LARGE SCALE GENOMIC DNA]</scope>
    <source>
        <strain evidence="5 6">DSM 14724</strain>
    </source>
</reference>
<organism evidence="5 6">
    <name type="scientific">Hyalangium minutum</name>
    <dbReference type="NCBI Taxonomy" id="394096"/>
    <lineage>
        <taxon>Bacteria</taxon>
        <taxon>Pseudomonadati</taxon>
        <taxon>Myxococcota</taxon>
        <taxon>Myxococcia</taxon>
        <taxon>Myxococcales</taxon>
        <taxon>Cystobacterineae</taxon>
        <taxon>Archangiaceae</taxon>
        <taxon>Hyalangium</taxon>
    </lineage>
</organism>
<dbReference type="EC" id="2.3.2.6" evidence="4"/>
<keyword evidence="6" id="KW-1185">Reference proteome</keyword>
<name>A0A085WC55_9BACT</name>
<evidence type="ECO:0000313" key="6">
    <source>
        <dbReference type="Proteomes" id="UP000028725"/>
    </source>
</evidence>
<evidence type="ECO:0000256" key="1">
    <source>
        <dbReference type="ARBA" id="ARBA00022490"/>
    </source>
</evidence>